<comment type="similarity">
    <text evidence="6 15">Belongs to the class-IV pyridoxal-phosphate-dependent aminotransferase family.</text>
</comment>
<evidence type="ECO:0000256" key="12">
    <source>
        <dbReference type="ARBA" id="ARBA00048212"/>
    </source>
</evidence>
<dbReference type="GO" id="GO:0005829">
    <property type="term" value="C:cytosol"/>
    <property type="evidence" value="ECO:0007669"/>
    <property type="project" value="TreeGrafter"/>
</dbReference>
<evidence type="ECO:0000313" key="18">
    <source>
        <dbReference type="EMBL" id="BDI31370.1"/>
    </source>
</evidence>
<evidence type="ECO:0000313" key="19">
    <source>
        <dbReference type="Proteomes" id="UP000287394"/>
    </source>
</evidence>
<evidence type="ECO:0000256" key="1">
    <source>
        <dbReference type="ARBA" id="ARBA00001933"/>
    </source>
</evidence>
<evidence type="ECO:0000256" key="15">
    <source>
        <dbReference type="RuleBase" id="RU004106"/>
    </source>
</evidence>
<dbReference type="KEGG" id="ccot:CCAX7_34210"/>
<dbReference type="SUPFAM" id="SSF56752">
    <property type="entry name" value="D-aminoacid aminotransferase-like PLP-dependent enzymes"/>
    <property type="match status" value="1"/>
</dbReference>
<evidence type="ECO:0000256" key="6">
    <source>
        <dbReference type="ARBA" id="ARBA00009320"/>
    </source>
</evidence>
<dbReference type="InterPro" id="IPR005785">
    <property type="entry name" value="B_amino_transI"/>
</dbReference>
<evidence type="ECO:0000256" key="7">
    <source>
        <dbReference type="ARBA" id="ARBA00022576"/>
    </source>
</evidence>
<dbReference type="Gene3D" id="3.20.10.10">
    <property type="entry name" value="D-amino Acid Aminotransferase, subunit A, domain 2"/>
    <property type="match status" value="1"/>
</dbReference>
<dbReference type="InterPro" id="IPR036038">
    <property type="entry name" value="Aminotransferase-like"/>
</dbReference>
<sequence>MAEPQFACINGELIPKEQAFVPLYDHGMLYGDGLFEGIRVYNNRVFKLDEHVARLYYSAKALNIELKVDQATLRKSIVETVKANGHRNGYIRVTVTRGVGLGLDPKHMKSGANVYISCEQLALYPQEMYENGLIVVTVSTRLPSPDVIDPRVKCTGKYINNIMAKAEANRYGAGEGLMLTREGYVGEATGDNIFLIKNGAITTPPASIGILQGITRDTVIELAKAVGLAVSEPIITQYDVYNADEVFLTGTAAEVIPAVEFDGRKIGDGKPGPITRQLIAAYREHTQTTGTPVE</sequence>
<dbReference type="AlphaFoldDB" id="A0A402CYE9"/>
<evidence type="ECO:0000256" key="8">
    <source>
        <dbReference type="ARBA" id="ARBA00022605"/>
    </source>
</evidence>
<keyword evidence="11 17" id="KW-0100">Branched-chain amino acid biosynthesis</keyword>
<accession>A0A402CYE9</accession>
<evidence type="ECO:0000256" key="13">
    <source>
        <dbReference type="ARBA" id="ARBA00048798"/>
    </source>
</evidence>
<evidence type="ECO:0000256" key="14">
    <source>
        <dbReference type="ARBA" id="ARBA00049229"/>
    </source>
</evidence>
<evidence type="ECO:0000256" key="5">
    <source>
        <dbReference type="ARBA" id="ARBA00005072"/>
    </source>
</evidence>
<protein>
    <recommendedName>
        <fullName evidence="17">Branched-chain-amino-acid aminotransferase</fullName>
        <shortName evidence="17">BCAT</shortName>
        <ecNumber evidence="17">2.6.1.42</ecNumber>
    </recommendedName>
</protein>
<keyword evidence="8 17" id="KW-0028">Amino-acid biosynthesis</keyword>
<evidence type="ECO:0000256" key="3">
    <source>
        <dbReference type="ARBA" id="ARBA00004824"/>
    </source>
</evidence>
<dbReference type="InterPro" id="IPR018300">
    <property type="entry name" value="Aminotrans_IV_CS"/>
</dbReference>
<dbReference type="InterPro" id="IPR043132">
    <property type="entry name" value="BCAT-like_C"/>
</dbReference>
<dbReference type="InterPro" id="IPR043131">
    <property type="entry name" value="BCAT-like_N"/>
</dbReference>
<keyword evidence="19" id="KW-1185">Reference proteome</keyword>
<gene>
    <name evidence="17" type="primary">ilvE</name>
    <name evidence="18" type="ORF">CCAX7_34210</name>
</gene>
<dbReference type="GO" id="GO:0009098">
    <property type="term" value="P:L-leucine biosynthetic process"/>
    <property type="evidence" value="ECO:0007669"/>
    <property type="project" value="UniProtKB-UniPathway"/>
</dbReference>
<dbReference type="GO" id="GO:0004084">
    <property type="term" value="F:branched-chain-amino-acid transaminase activity"/>
    <property type="evidence" value="ECO:0007669"/>
    <property type="project" value="UniProtKB-EC"/>
</dbReference>
<evidence type="ECO:0000256" key="4">
    <source>
        <dbReference type="ARBA" id="ARBA00004931"/>
    </source>
</evidence>
<dbReference type="GO" id="GO:0009099">
    <property type="term" value="P:L-valine biosynthetic process"/>
    <property type="evidence" value="ECO:0007669"/>
    <property type="project" value="UniProtKB-UniPathway"/>
</dbReference>
<dbReference type="InterPro" id="IPR001544">
    <property type="entry name" value="Aminotrans_IV"/>
</dbReference>
<keyword evidence="7 17" id="KW-0032">Aminotransferase</keyword>
<keyword evidence="10 16" id="KW-0663">Pyridoxal phosphate</keyword>
<dbReference type="RefSeq" id="WP_119322345.1">
    <property type="nucleotide sequence ID" value="NZ_AP025739.1"/>
</dbReference>
<dbReference type="Proteomes" id="UP000287394">
    <property type="component" value="Chromosome"/>
</dbReference>
<comment type="catalytic activity">
    <reaction evidence="13 17">
        <text>L-isoleucine + 2-oxoglutarate = (S)-3-methyl-2-oxopentanoate + L-glutamate</text>
        <dbReference type="Rhea" id="RHEA:24801"/>
        <dbReference type="ChEBI" id="CHEBI:16810"/>
        <dbReference type="ChEBI" id="CHEBI:29985"/>
        <dbReference type="ChEBI" id="CHEBI:35146"/>
        <dbReference type="ChEBI" id="CHEBI:58045"/>
        <dbReference type="EC" id="2.6.1.42"/>
    </reaction>
</comment>
<dbReference type="GO" id="GO:0009097">
    <property type="term" value="P:isoleucine biosynthetic process"/>
    <property type="evidence" value="ECO:0007669"/>
    <property type="project" value="UniProtKB-UniPathway"/>
</dbReference>
<comment type="function">
    <text evidence="2 17">Acts on leucine, isoleucine and valine.</text>
</comment>
<dbReference type="PANTHER" id="PTHR42743:SF11">
    <property type="entry name" value="AMINODEOXYCHORISMATE LYASE"/>
    <property type="match status" value="1"/>
</dbReference>
<organism evidence="18 19">
    <name type="scientific">Capsulimonas corticalis</name>
    <dbReference type="NCBI Taxonomy" id="2219043"/>
    <lineage>
        <taxon>Bacteria</taxon>
        <taxon>Bacillati</taxon>
        <taxon>Armatimonadota</taxon>
        <taxon>Armatimonadia</taxon>
        <taxon>Capsulimonadales</taxon>
        <taxon>Capsulimonadaceae</taxon>
        <taxon>Capsulimonas</taxon>
    </lineage>
</organism>
<dbReference type="EMBL" id="AP025739">
    <property type="protein sequence ID" value="BDI31370.1"/>
    <property type="molecule type" value="Genomic_DNA"/>
</dbReference>
<comment type="catalytic activity">
    <reaction evidence="14 17">
        <text>L-leucine + 2-oxoglutarate = 4-methyl-2-oxopentanoate + L-glutamate</text>
        <dbReference type="Rhea" id="RHEA:18321"/>
        <dbReference type="ChEBI" id="CHEBI:16810"/>
        <dbReference type="ChEBI" id="CHEBI:17865"/>
        <dbReference type="ChEBI" id="CHEBI:29985"/>
        <dbReference type="ChEBI" id="CHEBI:57427"/>
        <dbReference type="EC" id="2.6.1.42"/>
    </reaction>
</comment>
<evidence type="ECO:0000256" key="2">
    <source>
        <dbReference type="ARBA" id="ARBA00003109"/>
    </source>
</evidence>
<dbReference type="Pfam" id="PF01063">
    <property type="entry name" value="Aminotran_4"/>
    <property type="match status" value="1"/>
</dbReference>
<comment type="pathway">
    <text evidence="4 17">Amino-acid biosynthesis; L-valine biosynthesis; L-valine from pyruvate: step 4/4.</text>
</comment>
<comment type="catalytic activity">
    <reaction evidence="12 17">
        <text>L-valine + 2-oxoglutarate = 3-methyl-2-oxobutanoate + L-glutamate</text>
        <dbReference type="Rhea" id="RHEA:24813"/>
        <dbReference type="ChEBI" id="CHEBI:11851"/>
        <dbReference type="ChEBI" id="CHEBI:16810"/>
        <dbReference type="ChEBI" id="CHEBI:29985"/>
        <dbReference type="ChEBI" id="CHEBI:57762"/>
        <dbReference type="EC" id="2.6.1.42"/>
    </reaction>
</comment>
<dbReference type="NCBIfam" id="TIGR01122">
    <property type="entry name" value="ilvE_I"/>
    <property type="match status" value="1"/>
</dbReference>
<dbReference type="FunFam" id="3.20.10.10:FF:000002">
    <property type="entry name" value="D-alanine aminotransferase"/>
    <property type="match status" value="1"/>
</dbReference>
<dbReference type="InterPro" id="IPR050571">
    <property type="entry name" value="Class-IV_PLP-Dep_Aminotrnsfr"/>
</dbReference>
<evidence type="ECO:0000256" key="16">
    <source>
        <dbReference type="RuleBase" id="RU004516"/>
    </source>
</evidence>
<dbReference type="FunCoup" id="A0A402CYE9">
    <property type="interactions" value="349"/>
</dbReference>
<dbReference type="OrthoDB" id="9804984at2"/>
<evidence type="ECO:0000256" key="17">
    <source>
        <dbReference type="RuleBase" id="RU364094"/>
    </source>
</evidence>
<proteinExistence type="inferred from homology"/>
<dbReference type="PANTHER" id="PTHR42743">
    <property type="entry name" value="AMINO-ACID AMINOTRANSFERASE"/>
    <property type="match status" value="1"/>
</dbReference>
<evidence type="ECO:0000256" key="10">
    <source>
        <dbReference type="ARBA" id="ARBA00022898"/>
    </source>
</evidence>
<dbReference type="EC" id="2.6.1.42" evidence="17"/>
<evidence type="ECO:0000256" key="9">
    <source>
        <dbReference type="ARBA" id="ARBA00022679"/>
    </source>
</evidence>
<name>A0A402CYE9_9BACT</name>
<dbReference type="NCBIfam" id="NF006185">
    <property type="entry name" value="PRK08320.1"/>
    <property type="match status" value="1"/>
</dbReference>
<comment type="pathway">
    <text evidence="5 17">Amino-acid biosynthesis; L-leucine biosynthesis; L-leucine from 3-methyl-2-oxobutanoate: step 4/4.</text>
</comment>
<comment type="pathway">
    <text evidence="3 17">Amino-acid biosynthesis; L-isoleucine biosynthesis; L-isoleucine from 2-oxobutanoate: step 4/4.</text>
</comment>
<reference evidence="18 19" key="1">
    <citation type="journal article" date="2019" name="Int. J. Syst. Evol. Microbiol.">
        <title>Capsulimonas corticalis gen. nov., sp. nov., an aerobic capsulated bacterium, of a novel bacterial order, Capsulimonadales ord. nov., of the class Armatimonadia of the phylum Armatimonadetes.</title>
        <authorList>
            <person name="Li J."/>
            <person name="Kudo C."/>
            <person name="Tonouchi A."/>
        </authorList>
    </citation>
    <scope>NUCLEOTIDE SEQUENCE [LARGE SCALE GENOMIC DNA]</scope>
    <source>
        <strain evidence="18 19">AX-7</strain>
    </source>
</reference>
<comment type="cofactor">
    <cofactor evidence="1 16">
        <name>pyridoxal 5'-phosphate</name>
        <dbReference type="ChEBI" id="CHEBI:597326"/>
    </cofactor>
</comment>
<dbReference type="Gene3D" id="3.30.470.10">
    <property type="match status" value="1"/>
</dbReference>
<evidence type="ECO:0000256" key="11">
    <source>
        <dbReference type="ARBA" id="ARBA00023304"/>
    </source>
</evidence>
<dbReference type="PROSITE" id="PS00770">
    <property type="entry name" value="AA_TRANSFER_CLASS_4"/>
    <property type="match status" value="1"/>
</dbReference>
<keyword evidence="9 17" id="KW-0808">Transferase</keyword>